<dbReference type="RefSeq" id="WP_049714596.1">
    <property type="nucleotide sequence ID" value="NZ_LFXA01000002.1"/>
</dbReference>
<evidence type="ECO:0000256" key="1">
    <source>
        <dbReference type="ARBA" id="ARBA00008467"/>
    </source>
</evidence>
<dbReference type="SUPFAM" id="SSF53901">
    <property type="entry name" value="Thiolase-like"/>
    <property type="match status" value="2"/>
</dbReference>
<comment type="caution">
    <text evidence="6">The sequence shown here is derived from an EMBL/GenBank/DDBJ whole genome shotgun (WGS) entry which is preliminary data.</text>
</comment>
<evidence type="ECO:0000259" key="5">
    <source>
        <dbReference type="PROSITE" id="PS52004"/>
    </source>
</evidence>
<feature type="domain" description="Ketosynthase family 3 (KS3)" evidence="5">
    <location>
        <begin position="2"/>
        <end position="403"/>
    </location>
</feature>
<evidence type="ECO:0000256" key="2">
    <source>
        <dbReference type="ARBA" id="ARBA00022679"/>
    </source>
</evidence>
<dbReference type="PANTHER" id="PTHR11712">
    <property type="entry name" value="POLYKETIDE SYNTHASE-RELATED"/>
    <property type="match status" value="1"/>
</dbReference>
<name>A0A0K9XKN4_9ACTN</name>
<dbReference type="InterPro" id="IPR020841">
    <property type="entry name" value="PKS_Beta-ketoAc_synthase_dom"/>
</dbReference>
<dbReference type="InterPro" id="IPR000794">
    <property type="entry name" value="Beta-ketoacyl_synthase"/>
</dbReference>
<dbReference type="GO" id="GO:0006633">
    <property type="term" value="P:fatty acid biosynthetic process"/>
    <property type="evidence" value="ECO:0007669"/>
    <property type="project" value="InterPro"/>
</dbReference>
<dbReference type="InterPro" id="IPR018201">
    <property type="entry name" value="Ketoacyl_synth_AS"/>
</dbReference>
<protein>
    <submittedName>
        <fullName evidence="6">3-oxoacyl-ACP synthase</fullName>
    </submittedName>
</protein>
<dbReference type="PATRIC" id="fig|1678637.3.peg.996"/>
<dbReference type="SMART" id="SM00825">
    <property type="entry name" value="PKS_KS"/>
    <property type="match status" value="1"/>
</dbReference>
<dbReference type="STRING" id="1678637.AC230_04560"/>
<evidence type="ECO:0000313" key="7">
    <source>
        <dbReference type="Proteomes" id="UP000037288"/>
    </source>
</evidence>
<dbReference type="CDD" id="cd00834">
    <property type="entry name" value="KAS_I_II"/>
    <property type="match status" value="1"/>
</dbReference>
<keyword evidence="7" id="KW-1185">Reference proteome</keyword>
<dbReference type="Proteomes" id="UP000037288">
    <property type="component" value="Unassembled WGS sequence"/>
</dbReference>
<keyword evidence="3" id="KW-0012">Acyltransferase</keyword>
<dbReference type="Pfam" id="PF00109">
    <property type="entry name" value="ketoacyl-synt"/>
    <property type="match status" value="1"/>
</dbReference>
<gene>
    <name evidence="6" type="ORF">AC230_04560</name>
</gene>
<reference evidence="7" key="1">
    <citation type="submission" date="2015-07" db="EMBL/GenBank/DDBJ databases">
        <title>Draft genome sequence of Streptomyces sp. CMAA 1322, a bacterium isolated from Caatinga biome, from dry forest semiarid of Brazil.</title>
        <authorList>
            <person name="Santos S.N."/>
            <person name="Gacesa R."/>
            <person name="Taketani R.G."/>
            <person name="Long P.F."/>
            <person name="Melo I.S."/>
        </authorList>
    </citation>
    <scope>NUCLEOTIDE SEQUENCE [LARGE SCALE GENOMIC DNA]</scope>
    <source>
        <strain evidence="7">CMAA 1322</strain>
    </source>
</reference>
<evidence type="ECO:0000256" key="3">
    <source>
        <dbReference type="ARBA" id="ARBA00023315"/>
    </source>
</evidence>
<evidence type="ECO:0000313" key="6">
    <source>
        <dbReference type="EMBL" id="KNB53863.1"/>
    </source>
</evidence>
<dbReference type="NCBIfam" id="NF005589">
    <property type="entry name" value="PRK07314.1"/>
    <property type="match status" value="1"/>
</dbReference>
<sequence>MTTPVAVTGIGMVTPVGVGTAATWHGLLRGRSAARTHPVLAGLPVDFCCAVDGLDAPARLTPRLALRLDRFSQMALLAAREAMADAGLPPGGYDPQRTGVVLGTGATSMERYDTEIGKLLNGRHRAVSPLIIPRSIPNICAGEVSFDITAHGPSLTVSTACASGATAIGIAMTLLAAGQCDTVLAGGAESVCNRISSVGFSQLGALSTRTDAPAEASRPFDRDRDGFVLAEGAAVLVLERATTARERGARAYALLTGYSAGCDAHHVTAPSADGIERAVRGALRSAGLRPRDIDHINAHGTSTPLNDRTEAGVLHRLFPHHPPVTSFKGATGHAIGAAGAIEAAGTALTLHHQVIPPTANHHRTDPAIVADVVAGAPRRARLRTAISTSFGFGGQNAVLVLTTA</sequence>
<dbReference type="EMBL" id="LFXA01000002">
    <property type="protein sequence ID" value="KNB53863.1"/>
    <property type="molecule type" value="Genomic_DNA"/>
</dbReference>
<dbReference type="AlphaFoldDB" id="A0A0K9XKN4"/>
<dbReference type="GO" id="GO:0004315">
    <property type="term" value="F:3-oxoacyl-[acyl-carrier-protein] synthase activity"/>
    <property type="evidence" value="ECO:0007669"/>
    <property type="project" value="InterPro"/>
</dbReference>
<dbReference type="InterPro" id="IPR014031">
    <property type="entry name" value="Ketoacyl_synth_C"/>
</dbReference>
<dbReference type="InterPro" id="IPR014030">
    <property type="entry name" value="Ketoacyl_synth_N"/>
</dbReference>
<dbReference type="InterPro" id="IPR016039">
    <property type="entry name" value="Thiolase-like"/>
</dbReference>
<keyword evidence="2 4" id="KW-0808">Transferase</keyword>
<accession>A0A0K9XKN4</accession>
<dbReference type="FunFam" id="3.40.47.10:FF:000018">
    <property type="entry name" value="3-oxoacyl-[acyl-carrier-protein] synthase 2"/>
    <property type="match status" value="1"/>
</dbReference>
<organism evidence="6 7">
    <name type="scientific">Streptomyces caatingaensis</name>
    <dbReference type="NCBI Taxonomy" id="1678637"/>
    <lineage>
        <taxon>Bacteria</taxon>
        <taxon>Bacillati</taxon>
        <taxon>Actinomycetota</taxon>
        <taxon>Actinomycetes</taxon>
        <taxon>Kitasatosporales</taxon>
        <taxon>Streptomycetaceae</taxon>
        <taxon>Streptomyces</taxon>
    </lineage>
</organism>
<evidence type="ECO:0000256" key="4">
    <source>
        <dbReference type="RuleBase" id="RU003694"/>
    </source>
</evidence>
<dbReference type="Pfam" id="PF02801">
    <property type="entry name" value="Ketoacyl-synt_C"/>
    <property type="match status" value="1"/>
</dbReference>
<dbReference type="PROSITE" id="PS52004">
    <property type="entry name" value="KS3_2"/>
    <property type="match status" value="1"/>
</dbReference>
<proteinExistence type="inferred from homology"/>
<comment type="similarity">
    <text evidence="1 4">Belongs to the thiolase-like superfamily. Beta-ketoacyl-ACP synthases family.</text>
</comment>
<dbReference type="PANTHER" id="PTHR11712:SF347">
    <property type="entry name" value="BETA KETOACYL-ACYL CARRIER PROTEIN SYNTHASE"/>
    <property type="match status" value="1"/>
</dbReference>
<dbReference type="Gene3D" id="3.40.47.10">
    <property type="match status" value="2"/>
</dbReference>
<dbReference type="OrthoDB" id="9808669at2"/>
<dbReference type="PROSITE" id="PS00606">
    <property type="entry name" value="KS3_1"/>
    <property type="match status" value="1"/>
</dbReference>